<gene>
    <name evidence="2" type="ORF">HNR73_006703</name>
</gene>
<reference evidence="2 3" key="1">
    <citation type="submission" date="2020-08" db="EMBL/GenBank/DDBJ databases">
        <title>Genomic Encyclopedia of Type Strains, Phase IV (KMG-IV): sequencing the most valuable type-strain genomes for metagenomic binning, comparative biology and taxonomic classification.</title>
        <authorList>
            <person name="Goeker M."/>
        </authorList>
    </citation>
    <scope>NUCLEOTIDE SEQUENCE [LARGE SCALE GENOMIC DNA]</scope>
    <source>
        <strain evidence="2 3">YIM 65646</strain>
    </source>
</reference>
<dbReference type="AlphaFoldDB" id="A0A841FZK7"/>
<evidence type="ECO:0000313" key="2">
    <source>
        <dbReference type="EMBL" id="MBB6038817.1"/>
    </source>
</evidence>
<dbReference type="EMBL" id="JACHGT010000018">
    <property type="protein sequence ID" value="MBB6038817.1"/>
    <property type="molecule type" value="Genomic_DNA"/>
</dbReference>
<dbReference type="InterPro" id="IPR009839">
    <property type="entry name" value="SseB_N"/>
</dbReference>
<dbReference type="Proteomes" id="UP000548476">
    <property type="component" value="Unassembled WGS sequence"/>
</dbReference>
<dbReference type="Pfam" id="PF07179">
    <property type="entry name" value="SseB"/>
    <property type="match status" value="4"/>
</dbReference>
<proteinExistence type="predicted"/>
<name>A0A841FZK7_9ACTN</name>
<dbReference type="RefSeq" id="WP_184791641.1">
    <property type="nucleotide sequence ID" value="NZ_BONT01000060.1"/>
</dbReference>
<organism evidence="2 3">
    <name type="scientific">Phytomonospora endophytica</name>
    <dbReference type="NCBI Taxonomy" id="714109"/>
    <lineage>
        <taxon>Bacteria</taxon>
        <taxon>Bacillati</taxon>
        <taxon>Actinomycetota</taxon>
        <taxon>Actinomycetes</taxon>
        <taxon>Micromonosporales</taxon>
        <taxon>Micromonosporaceae</taxon>
        <taxon>Phytomonospora</taxon>
    </lineage>
</organism>
<sequence length="577" mass="62121">MTDSFGPSNDLEVALCSAVDRGDLEAYLDILRGATVVLPCPNGNELGPGTSGWPVMTVDGRGYVPVFTSAEAMLANPAARDMSGVPHTLPKLARMWPEATWGLAVDPGSPIAVCVPSSYVMSTGFRLGAVDPVDALHIPDIRLDGFEEIRTGTLITDGAAEEELARAIAGGDAERALRALFAPPLFLISTEKDGYTLPGEPGFRWLTLRTKQGKAVPVFTSRNRVDLGLGPNTYTTLPTRLLDLAEAWPNDGFGIVVNPNTPLTVHLPGAGVLGLTDFADRLDLRPDTDDFRPGAEPDEALFDAAAVALALEHTPGVAIQSNEQTDHTLLAAASRGDRVAYLKILLNLNVRLPAPPDQDPGTRYAGRPFPWRTVRAGDRTVMEVFTSTYMLRGTGIRTRSGAEVPNLLRHWPDPAWDLAINPGTPLGAFLPGDRIASLSLWHDQALAHALSHHFPVDDRADLKLLDAARRGDRSGFLEMLRPAKVILVTEDRGLDWNTPPTDPRFPWDPVPLRGRPSIPVYSSRTWQERSGGSGKTVRAPFGELAAAWPEGGPDLVLNPASPISVTMTAEEVRAFAG</sequence>
<feature type="domain" description="SseB protein N-terminal" evidence="1">
    <location>
        <begin position="464"/>
        <end position="574"/>
    </location>
</feature>
<feature type="domain" description="SseB protein N-terminal" evidence="1">
    <location>
        <begin position="167"/>
        <end position="272"/>
    </location>
</feature>
<protein>
    <recommendedName>
        <fullName evidence="1">SseB protein N-terminal domain-containing protein</fullName>
    </recommendedName>
</protein>
<evidence type="ECO:0000259" key="1">
    <source>
        <dbReference type="Pfam" id="PF07179"/>
    </source>
</evidence>
<evidence type="ECO:0000313" key="3">
    <source>
        <dbReference type="Proteomes" id="UP000548476"/>
    </source>
</evidence>
<feature type="domain" description="SseB protein N-terminal" evidence="1">
    <location>
        <begin position="331"/>
        <end position="436"/>
    </location>
</feature>
<comment type="caution">
    <text evidence="2">The sequence shown here is derived from an EMBL/GenBank/DDBJ whole genome shotgun (WGS) entry which is preliminary data.</text>
</comment>
<accession>A0A841FZK7</accession>
<keyword evidence="3" id="KW-1185">Reference proteome</keyword>
<feature type="domain" description="SseB protein N-terminal" evidence="1">
    <location>
        <begin position="20"/>
        <end position="119"/>
    </location>
</feature>